<gene>
    <name evidence="1" type="ORF">SLNWT_1339</name>
</gene>
<dbReference type="KEGG" id="sals:SLNWT_1339"/>
<dbReference type="Proteomes" id="UP000031523">
    <property type="component" value="Chromosome"/>
</dbReference>
<reference evidence="1 2" key="1">
    <citation type="submission" date="2015-01" db="EMBL/GenBank/DDBJ databases">
        <title>Enhanced salinomycin production by adjusting the supply of polyketide extender units in Streptomyce albus DSM 41398.</title>
        <authorList>
            <person name="Lu C."/>
        </authorList>
    </citation>
    <scope>NUCLEOTIDE SEQUENCE [LARGE SCALE GENOMIC DNA]</scope>
    <source>
        <strain evidence="2">ATCC 21838 / DSM 41398 / FERM P-419 / JCM 4703 / NBRC 107858</strain>
    </source>
</reference>
<name>A0A0B5ER18_STRA4</name>
<evidence type="ECO:0000313" key="1">
    <source>
        <dbReference type="EMBL" id="AJE81715.1"/>
    </source>
</evidence>
<organism evidence="1 2">
    <name type="scientific">Streptomyces albus (strain ATCC 21838 / DSM 41398 / FERM P-419 / JCM 4703 / NBRC 107858)</name>
    <dbReference type="NCBI Taxonomy" id="1081613"/>
    <lineage>
        <taxon>Bacteria</taxon>
        <taxon>Bacillati</taxon>
        <taxon>Actinomycetota</taxon>
        <taxon>Actinomycetes</taxon>
        <taxon>Kitasatosporales</taxon>
        <taxon>Streptomycetaceae</taxon>
        <taxon>Streptomyces</taxon>
    </lineage>
</organism>
<sequence length="228" mass="22786">MLVRSDLGGACAALGVVLVPVGEVVADVREVGPQDGEPVLGEVVQPLRGVRIRWLAEVLIEGGGGREHLAEGDEHAVVGGREFGQGVGDLVAVGGFADPLGEVCDGGAEWKVVRLARLGVEIVVGVDAVLHGTQTGDGAGGETFLLGFVEADGQPVIGLVETDDGDEAAAFKDAVGFGIAAAGEYLSGVHIAPQSQKAVGKGQEGVPSDGQRASRGLVGLVGIAGAAD</sequence>
<dbReference type="AlphaFoldDB" id="A0A0B5ER18"/>
<accession>A0A0B5ER18</accession>
<keyword evidence="2" id="KW-1185">Reference proteome</keyword>
<proteinExistence type="predicted"/>
<evidence type="ECO:0000313" key="2">
    <source>
        <dbReference type="Proteomes" id="UP000031523"/>
    </source>
</evidence>
<dbReference type="EMBL" id="CP010519">
    <property type="protein sequence ID" value="AJE81715.1"/>
    <property type="molecule type" value="Genomic_DNA"/>
</dbReference>
<protein>
    <submittedName>
        <fullName evidence="1">Uncharacterized protein</fullName>
    </submittedName>
</protein>